<comment type="caution">
    <text evidence="2">The sequence shown here is derived from an EMBL/GenBank/DDBJ whole genome shotgun (WGS) entry which is preliminary data.</text>
</comment>
<gene>
    <name evidence="2" type="ORF">GCM10023205_71510</name>
</gene>
<feature type="region of interest" description="Disordered" evidence="1">
    <location>
        <begin position="76"/>
        <end position="105"/>
    </location>
</feature>
<protein>
    <submittedName>
        <fullName evidence="2">Uncharacterized protein</fullName>
    </submittedName>
</protein>
<sequence>MVGDGKLVPAEVLPGFVAYEKHDPAPVISALPGDGWWATFDAGPDGAPAMPQEVLCWTVDADGFVRAVVMDDAGFGFDPADSKSFAGFRRSRDSAPNPPTGPEPG</sequence>
<keyword evidence="3" id="KW-1185">Reference proteome</keyword>
<evidence type="ECO:0000313" key="3">
    <source>
        <dbReference type="Proteomes" id="UP001500466"/>
    </source>
</evidence>
<dbReference type="Proteomes" id="UP001500466">
    <property type="component" value="Unassembled WGS sequence"/>
</dbReference>
<dbReference type="EMBL" id="BAABHS010000038">
    <property type="protein sequence ID" value="GAA4989964.1"/>
    <property type="molecule type" value="Genomic_DNA"/>
</dbReference>
<reference evidence="3" key="1">
    <citation type="journal article" date="2019" name="Int. J. Syst. Evol. Microbiol.">
        <title>The Global Catalogue of Microorganisms (GCM) 10K type strain sequencing project: providing services to taxonomists for standard genome sequencing and annotation.</title>
        <authorList>
            <consortium name="The Broad Institute Genomics Platform"/>
            <consortium name="The Broad Institute Genome Sequencing Center for Infectious Disease"/>
            <person name="Wu L."/>
            <person name="Ma J."/>
        </authorList>
    </citation>
    <scope>NUCLEOTIDE SEQUENCE [LARGE SCALE GENOMIC DNA]</scope>
    <source>
        <strain evidence="3">JCM 17986</strain>
    </source>
</reference>
<feature type="compositionally biased region" description="Pro residues" evidence="1">
    <location>
        <begin position="96"/>
        <end position="105"/>
    </location>
</feature>
<organism evidence="2 3">
    <name type="scientific">Yinghuangia aomiensis</name>
    <dbReference type="NCBI Taxonomy" id="676205"/>
    <lineage>
        <taxon>Bacteria</taxon>
        <taxon>Bacillati</taxon>
        <taxon>Actinomycetota</taxon>
        <taxon>Actinomycetes</taxon>
        <taxon>Kitasatosporales</taxon>
        <taxon>Streptomycetaceae</taxon>
        <taxon>Yinghuangia</taxon>
    </lineage>
</organism>
<evidence type="ECO:0000256" key="1">
    <source>
        <dbReference type="SAM" id="MobiDB-lite"/>
    </source>
</evidence>
<proteinExistence type="predicted"/>
<evidence type="ECO:0000313" key="2">
    <source>
        <dbReference type="EMBL" id="GAA4989964.1"/>
    </source>
</evidence>
<name>A0ABP9I7Z5_9ACTN</name>
<accession>A0ABP9I7Z5</accession>
<dbReference type="RefSeq" id="WP_345679983.1">
    <property type="nucleotide sequence ID" value="NZ_BAABHS010000038.1"/>
</dbReference>